<accession>A0ABM4CJN8</accession>
<dbReference type="SUPFAM" id="SSF51905">
    <property type="entry name" value="FAD/NAD(P)-binding domain"/>
    <property type="match status" value="2"/>
</dbReference>
<feature type="domain" description="FAD/NAD(P)-binding" evidence="1">
    <location>
        <begin position="25"/>
        <end position="142"/>
    </location>
</feature>
<proteinExistence type="predicted"/>
<dbReference type="PANTHER" id="PTHR10632:SF2">
    <property type="entry name" value="SULFIDE:QUINONE OXIDOREDUCTASE, MITOCHONDRIAL"/>
    <property type="match status" value="1"/>
</dbReference>
<protein>
    <submittedName>
        <fullName evidence="3">Sulfide:quinone oxidoreductase, mitochondrial</fullName>
    </submittedName>
</protein>
<dbReference type="RefSeq" id="XP_065661970.1">
    <property type="nucleotide sequence ID" value="XM_065805898.1"/>
</dbReference>
<evidence type="ECO:0000313" key="3">
    <source>
        <dbReference type="RefSeq" id="XP_065661970.1"/>
    </source>
</evidence>
<name>A0ABM4CJN8_HYDVU</name>
<gene>
    <name evidence="3" type="primary">LOC100214548</name>
</gene>
<keyword evidence="2" id="KW-1185">Reference proteome</keyword>
<dbReference type="PANTHER" id="PTHR10632">
    <property type="entry name" value="SULFIDE:QUINONE OXIDOREDUCTASE"/>
    <property type="match status" value="1"/>
</dbReference>
<dbReference type="InterPro" id="IPR015904">
    <property type="entry name" value="Sulphide_quinone_reductase"/>
</dbReference>
<evidence type="ECO:0000259" key="1">
    <source>
        <dbReference type="Pfam" id="PF07992"/>
    </source>
</evidence>
<dbReference type="InterPro" id="IPR023753">
    <property type="entry name" value="FAD/NAD-binding_dom"/>
</dbReference>
<reference evidence="3" key="1">
    <citation type="submission" date="2025-08" db="UniProtKB">
        <authorList>
            <consortium name="RefSeq"/>
        </authorList>
    </citation>
    <scope>IDENTIFICATION</scope>
</reference>
<dbReference type="GeneID" id="100214548"/>
<evidence type="ECO:0000313" key="2">
    <source>
        <dbReference type="Proteomes" id="UP001652625"/>
    </source>
</evidence>
<dbReference type="Proteomes" id="UP001652625">
    <property type="component" value="Chromosome 09"/>
</dbReference>
<dbReference type="Pfam" id="PF07992">
    <property type="entry name" value="Pyr_redox_2"/>
    <property type="match status" value="1"/>
</dbReference>
<sequence length="432" mass="48260">MLRLCSIQSYRSFSCSTNLQQESFKFVVIGGGTGGLSVASYLSRKFPKQVAIVEPSEVHYYQPMWTLVGAGIKDVKDTYKPMANFIPKNAKWIKEKVLQILPEENLVVTGSDKQLKYEILVVAVGLQLDFHKIQGLPESLGTDGVGCNYSINTVQDTYKALQNFKGGNAFFTVPATPVKCLGAPQKIMYLADELMRKNGVRDKACIVFKTPGPVLFAVEKYRNALLKICAERDLKVETFRNLVQIDPLVKKATFEFVDDTNSPKKREVLDYSFIHVTPPMGPVDFIKSSSIVDSTGFVNVDKNTLQHVKYNNIFALGDCSNLPTSKTAAAVAAQSEVVRKNIRSLVKGEPLKSVYTGYTSCPLVTSSKTCILAEFDYSGLPRETFPFDQSKERYSMYMMKANAMPFLYWNSLIKGTWGGPEKIRKLLHFGFV</sequence>
<organism evidence="2 3">
    <name type="scientific">Hydra vulgaris</name>
    <name type="common">Hydra</name>
    <name type="synonym">Hydra attenuata</name>
    <dbReference type="NCBI Taxonomy" id="6087"/>
    <lineage>
        <taxon>Eukaryota</taxon>
        <taxon>Metazoa</taxon>
        <taxon>Cnidaria</taxon>
        <taxon>Hydrozoa</taxon>
        <taxon>Hydroidolina</taxon>
        <taxon>Anthoathecata</taxon>
        <taxon>Aplanulata</taxon>
        <taxon>Hydridae</taxon>
        <taxon>Hydra</taxon>
    </lineage>
</organism>
<dbReference type="Gene3D" id="3.50.50.60">
    <property type="entry name" value="FAD/NAD(P)-binding domain"/>
    <property type="match status" value="2"/>
</dbReference>
<dbReference type="InterPro" id="IPR036188">
    <property type="entry name" value="FAD/NAD-bd_sf"/>
</dbReference>